<gene>
    <name evidence="2" type="ORF">JIN83_16705</name>
</gene>
<feature type="transmembrane region" description="Helical" evidence="1">
    <location>
        <begin position="40"/>
        <end position="61"/>
    </location>
</feature>
<evidence type="ECO:0000313" key="2">
    <source>
        <dbReference type="EMBL" id="MBK1856610.1"/>
    </source>
</evidence>
<reference evidence="2" key="1">
    <citation type="submission" date="2021-01" db="EMBL/GenBank/DDBJ databases">
        <title>Modified the classification status of verrucomicrobia.</title>
        <authorList>
            <person name="Feng X."/>
        </authorList>
    </citation>
    <scope>NUCLEOTIDE SEQUENCE</scope>
    <source>
        <strain evidence="2">5K15</strain>
    </source>
</reference>
<organism evidence="2 3">
    <name type="scientific">Oceaniferula flava</name>
    <dbReference type="NCBI Taxonomy" id="2800421"/>
    <lineage>
        <taxon>Bacteria</taxon>
        <taxon>Pseudomonadati</taxon>
        <taxon>Verrucomicrobiota</taxon>
        <taxon>Verrucomicrobiia</taxon>
        <taxon>Verrucomicrobiales</taxon>
        <taxon>Verrucomicrobiaceae</taxon>
        <taxon>Oceaniferula</taxon>
    </lineage>
</organism>
<dbReference type="AlphaFoldDB" id="A0AAE2SE95"/>
<keyword evidence="1" id="KW-0472">Membrane</keyword>
<keyword evidence="3" id="KW-1185">Reference proteome</keyword>
<comment type="caution">
    <text evidence="2">The sequence shown here is derived from an EMBL/GenBank/DDBJ whole genome shotgun (WGS) entry which is preliminary data.</text>
</comment>
<proteinExistence type="predicted"/>
<feature type="transmembrane region" description="Helical" evidence="1">
    <location>
        <begin position="12"/>
        <end position="28"/>
    </location>
</feature>
<name>A0AAE2SE95_9BACT</name>
<protein>
    <submittedName>
        <fullName evidence="2">Uncharacterized protein</fullName>
    </submittedName>
</protein>
<dbReference type="EMBL" id="JAENIG010000031">
    <property type="protein sequence ID" value="MBK1856610.1"/>
    <property type="molecule type" value="Genomic_DNA"/>
</dbReference>
<accession>A0AAE2SE95</accession>
<keyword evidence="1" id="KW-1133">Transmembrane helix</keyword>
<feature type="transmembrane region" description="Helical" evidence="1">
    <location>
        <begin position="81"/>
        <end position="102"/>
    </location>
</feature>
<keyword evidence="1" id="KW-0812">Transmembrane</keyword>
<sequence length="107" mass="12210">MKIDDKNALKAISIVAAVFWFIIAVCWFRETYFKDKYDKGAIWVPVILFVIPSTAAFYIFAFRSAVIVIKDNVRGRPLYTIGLTLWGFTPVPPIMFGLFLVLTKIAE</sequence>
<evidence type="ECO:0000256" key="1">
    <source>
        <dbReference type="SAM" id="Phobius"/>
    </source>
</evidence>
<evidence type="ECO:0000313" key="3">
    <source>
        <dbReference type="Proteomes" id="UP000634206"/>
    </source>
</evidence>
<dbReference type="Proteomes" id="UP000634206">
    <property type="component" value="Unassembled WGS sequence"/>
</dbReference>
<dbReference type="RefSeq" id="WP_309491230.1">
    <property type="nucleotide sequence ID" value="NZ_JAENIG010000031.1"/>
</dbReference>